<feature type="transmembrane region" description="Helical" evidence="2">
    <location>
        <begin position="6"/>
        <end position="24"/>
    </location>
</feature>
<feature type="region of interest" description="Disordered" evidence="1">
    <location>
        <begin position="127"/>
        <end position="146"/>
    </location>
</feature>
<evidence type="ECO:0000256" key="2">
    <source>
        <dbReference type="SAM" id="Phobius"/>
    </source>
</evidence>
<evidence type="ECO:0000313" key="3">
    <source>
        <dbReference type="EMBL" id="SLM15982.1"/>
    </source>
</evidence>
<reference evidence="3" key="1">
    <citation type="submission" date="2017-02" db="EMBL/GenBank/DDBJ databases">
        <authorList>
            <person name="Regsiter A."/>
            <person name="William W."/>
        </authorList>
    </citation>
    <scope>NUCLEOTIDE SEQUENCE</scope>
    <source>
        <strain evidence="3">Bib</strain>
    </source>
</reference>
<protein>
    <recommendedName>
        <fullName evidence="4">C2H2-type domain-containing protein</fullName>
    </recommendedName>
</protein>
<dbReference type="EMBL" id="FWDM01000041">
    <property type="protein sequence ID" value="SLM15982.1"/>
    <property type="molecule type" value="Genomic_DNA"/>
</dbReference>
<organism evidence="3">
    <name type="scientific">uncultured spirochete</name>
    <dbReference type="NCBI Taxonomy" id="156406"/>
    <lineage>
        <taxon>Bacteria</taxon>
        <taxon>Pseudomonadati</taxon>
        <taxon>Spirochaetota</taxon>
        <taxon>Spirochaetia</taxon>
        <taxon>Spirochaetales</taxon>
        <taxon>environmental samples</taxon>
    </lineage>
</organism>
<sequence length="764" mass="88220">MNSSILFLSFIIIIIIVFVILLLVKNRNRKKQYVIPSSNISHTREAEDLQLDPASSYSASTKTIVKQDIPELIEIKNSPSPVDSQMIDESSINDNKTMENLVNPRLESSIYFTSIYFIRNDSQKTRKHTLEPIKRGGRPRDPNRDPKYLSLRQTLNYIAKPEIVCWEKGSEWKVGVEIPDEILANQDISILQNGIYLDRDSNIDNCWNLAAISGEIIIQWSNNEINNKIVITNENTYLIFRLVGEDQKRGYLVSNPSMGSYLIIAPEIWEYSNISTVNRIALPEPSSLVGYLAHFCEFKADKENSVAFKTSENKIITIKPVKPKFELVGNSLEDSSENIGPLFGDSMPQIKAITKNTWNDISVIIIGEEGRAKKRWRKEFIPDLSQNPQYIPDSFYEKGSGWYYVRIYNKENELVESMNFRYIELLKKINIPKHLHPAQNDGYQTAKIELIHSPGFVIKSANRRDNIQIEQESSEKTIIKIPADPDYDNSHWLVEIDNNKFIPLTISLKRIWWALGEENKTPLEWIDKAILLQRSDFTALSNKALWIRCPQDFKSKSISISMGENSRDRHYKISDSLAMIPIREFSDVTELMLQNNLEIFASLPQDNIRIKICEVLRKLQCKFCDFTSLNEQDIIAHAIANHLDQMFIPLNYDELKANDPNLPHRIYQCIYCGFYVTSDDIENPTSKIIHHINNDCKKAPRNDGPPRTDFKIISNVDEIRENIIAELPNIEKCYFCGKTFERATDNKKKTHLKECHMSLLYKLL</sequence>
<name>A0A3P3XM14_9SPIR</name>
<gene>
    <name evidence="3" type="ORF">SPIROBIBN47_90050</name>
</gene>
<keyword evidence="2" id="KW-0472">Membrane</keyword>
<keyword evidence="2" id="KW-1133">Transmembrane helix</keyword>
<evidence type="ECO:0000256" key="1">
    <source>
        <dbReference type="SAM" id="MobiDB-lite"/>
    </source>
</evidence>
<accession>A0A3P3XM14</accession>
<evidence type="ECO:0008006" key="4">
    <source>
        <dbReference type="Google" id="ProtNLM"/>
    </source>
</evidence>
<proteinExistence type="predicted"/>
<keyword evidence="2" id="KW-0812">Transmembrane</keyword>
<dbReference type="AlphaFoldDB" id="A0A3P3XM14"/>